<dbReference type="Pfam" id="PF15567">
    <property type="entry name" value="Imm35"/>
    <property type="match status" value="1"/>
</dbReference>
<feature type="domain" description="Immunity protein 35" evidence="1">
    <location>
        <begin position="5"/>
        <end position="82"/>
    </location>
</feature>
<protein>
    <submittedName>
        <fullName evidence="2">YrhB domain-containing protein</fullName>
    </submittedName>
</protein>
<keyword evidence="3" id="KW-1185">Reference proteome</keyword>
<evidence type="ECO:0000259" key="1">
    <source>
        <dbReference type="Pfam" id="PF15567"/>
    </source>
</evidence>
<sequence length="89" mass="10085">MKVEDALVIARDYIAKNIPPSSNGGKFVIVLDGVAEDEDGWFFPYQTEKFLEIKDMQFSVVGNWPVFVSKDGCIELRRFGAPFSPRPKE</sequence>
<dbReference type="EMBL" id="JAYFSJ010000009">
    <property type="protein sequence ID" value="MEN7431793.1"/>
    <property type="molecule type" value="Genomic_DNA"/>
</dbReference>
<gene>
    <name evidence="2" type="ORF">VA599_13615</name>
</gene>
<comment type="caution">
    <text evidence="2">The sequence shown here is derived from an EMBL/GenBank/DDBJ whole genome shotgun (WGS) entry which is preliminary data.</text>
</comment>
<evidence type="ECO:0000313" key="3">
    <source>
        <dbReference type="Proteomes" id="UP001405405"/>
    </source>
</evidence>
<dbReference type="RefSeq" id="WP_346789049.1">
    <property type="nucleotide sequence ID" value="NZ_JAYFSJ010000009.1"/>
</dbReference>
<name>A0ABV0CLN0_9NEIS</name>
<dbReference type="InterPro" id="IPR029082">
    <property type="entry name" value="Imm35"/>
</dbReference>
<reference evidence="2 3" key="1">
    <citation type="submission" date="2023-12" db="EMBL/GenBank/DDBJ databases">
        <title>Chromobacterium sp. strain TRC.1.1.SA producing antimicrobial pigment.</title>
        <authorList>
            <person name="Verma N."/>
            <person name="Choksket S."/>
            <person name="Pinnaka A.K."/>
            <person name="Korpole S."/>
        </authorList>
    </citation>
    <scope>NUCLEOTIDE SEQUENCE [LARGE SCALE GENOMIC DNA]</scope>
    <source>
        <strain evidence="2 3">TRC1.1.SA</strain>
    </source>
</reference>
<proteinExistence type="predicted"/>
<organism evidence="2 3">
    <name type="scientific">Chromobacterium indicum</name>
    <dbReference type="NCBI Taxonomy" id="3110228"/>
    <lineage>
        <taxon>Bacteria</taxon>
        <taxon>Pseudomonadati</taxon>
        <taxon>Pseudomonadota</taxon>
        <taxon>Betaproteobacteria</taxon>
        <taxon>Neisseriales</taxon>
        <taxon>Chromobacteriaceae</taxon>
        <taxon>Chromobacterium</taxon>
    </lineage>
</organism>
<accession>A0ABV0CLN0</accession>
<evidence type="ECO:0000313" key="2">
    <source>
        <dbReference type="EMBL" id="MEN7431793.1"/>
    </source>
</evidence>
<dbReference type="Proteomes" id="UP001405405">
    <property type="component" value="Unassembled WGS sequence"/>
</dbReference>